<evidence type="ECO:0000256" key="1">
    <source>
        <dbReference type="SAM" id="MobiDB-lite"/>
    </source>
</evidence>
<evidence type="ECO:0000313" key="2">
    <source>
        <dbReference type="EMBL" id="AJG18373.1"/>
    </source>
</evidence>
<accession>A0A0C4Y625</accession>
<reference evidence="2 3" key="1">
    <citation type="journal article" date="2015" name="Genome Announc.">
        <title>Complete Genome Sequence of Cupriavidus basilensis 4G11, Isolated from the Oak Ridge Field Research Center Site.</title>
        <authorList>
            <person name="Ray J."/>
            <person name="Waters R.J."/>
            <person name="Skerker J.M."/>
            <person name="Kuehl J.V."/>
            <person name="Price M.N."/>
            <person name="Huang J."/>
            <person name="Chakraborty R."/>
            <person name="Arkin A.P."/>
            <person name="Deutschbauer A."/>
        </authorList>
    </citation>
    <scope>NUCLEOTIDE SEQUENCE [LARGE SCALE GENOMIC DNA]</scope>
    <source>
        <strain evidence="2">4G11</strain>
    </source>
</reference>
<feature type="region of interest" description="Disordered" evidence="1">
    <location>
        <begin position="1"/>
        <end position="47"/>
    </location>
</feature>
<feature type="compositionally biased region" description="Basic and acidic residues" evidence="1">
    <location>
        <begin position="1"/>
        <end position="10"/>
    </location>
</feature>
<dbReference type="KEGG" id="cbw:RR42_m0962"/>
<protein>
    <submittedName>
        <fullName evidence="2">Uncharacterized protein</fullName>
    </submittedName>
</protein>
<keyword evidence="3" id="KW-1185">Reference proteome</keyword>
<gene>
    <name evidence="2" type="ORF">RR42_m0962</name>
</gene>
<proteinExistence type="predicted"/>
<sequence length="76" mass="8360">MKTEMNEARCRHGRNCTGSAWPRRPSLRDVPDGKTEPGARKSPAGSLRGVIISPFQSGSYRALARRGPVARHLCRS</sequence>
<organism evidence="2 3">
    <name type="scientific">Cupriavidus basilensis</name>
    <dbReference type="NCBI Taxonomy" id="68895"/>
    <lineage>
        <taxon>Bacteria</taxon>
        <taxon>Pseudomonadati</taxon>
        <taxon>Pseudomonadota</taxon>
        <taxon>Betaproteobacteria</taxon>
        <taxon>Burkholderiales</taxon>
        <taxon>Burkholderiaceae</taxon>
        <taxon>Cupriavidus</taxon>
    </lineage>
</organism>
<dbReference type="EMBL" id="CP010536">
    <property type="protein sequence ID" value="AJG18373.1"/>
    <property type="molecule type" value="Genomic_DNA"/>
</dbReference>
<dbReference type="AlphaFoldDB" id="A0A0C4Y625"/>
<feature type="compositionally biased region" description="Basic and acidic residues" evidence="1">
    <location>
        <begin position="26"/>
        <end position="39"/>
    </location>
</feature>
<evidence type="ECO:0000313" key="3">
    <source>
        <dbReference type="Proteomes" id="UP000031843"/>
    </source>
</evidence>
<name>A0A0C4Y625_9BURK</name>
<dbReference type="STRING" id="68895.RR42_m0962"/>
<dbReference type="Proteomes" id="UP000031843">
    <property type="component" value="Chromosome main"/>
</dbReference>